<comment type="caution">
    <text evidence="3">The sequence shown here is derived from an EMBL/GenBank/DDBJ whole genome shotgun (WGS) entry which is preliminary data.</text>
</comment>
<dbReference type="AlphaFoldDB" id="A0A7W0CF44"/>
<dbReference type="Pfam" id="PF00582">
    <property type="entry name" value="Usp"/>
    <property type="match status" value="2"/>
</dbReference>
<feature type="domain" description="UspA" evidence="2">
    <location>
        <begin position="146"/>
        <end position="280"/>
    </location>
</feature>
<reference evidence="3 4" key="1">
    <citation type="submission" date="2020-07" db="EMBL/GenBank/DDBJ databases">
        <title>Genomic Encyclopedia of Type Strains, Phase IV (KMG-IV): sequencing the most valuable type-strain genomes for metagenomic binning, comparative biology and taxonomic classification.</title>
        <authorList>
            <person name="Goeker M."/>
        </authorList>
    </citation>
    <scope>NUCLEOTIDE SEQUENCE [LARGE SCALE GENOMIC DNA]</scope>
    <source>
        <strain evidence="3 4">DSM 45533</strain>
    </source>
</reference>
<evidence type="ECO:0000313" key="4">
    <source>
        <dbReference type="Proteomes" id="UP000530928"/>
    </source>
</evidence>
<protein>
    <submittedName>
        <fullName evidence="3">Nucleotide-binding universal stress UspA family protein</fullName>
    </submittedName>
</protein>
<evidence type="ECO:0000259" key="2">
    <source>
        <dbReference type="Pfam" id="PF00582"/>
    </source>
</evidence>
<proteinExistence type="inferred from homology"/>
<accession>A0A7W0CF44</accession>
<dbReference type="InterPro" id="IPR014729">
    <property type="entry name" value="Rossmann-like_a/b/a_fold"/>
</dbReference>
<dbReference type="PANTHER" id="PTHR46268">
    <property type="entry name" value="STRESS RESPONSE PROTEIN NHAX"/>
    <property type="match status" value="1"/>
</dbReference>
<organism evidence="3 4">
    <name type="scientific">Nonomuraea soli</name>
    <dbReference type="NCBI Taxonomy" id="1032476"/>
    <lineage>
        <taxon>Bacteria</taxon>
        <taxon>Bacillati</taxon>
        <taxon>Actinomycetota</taxon>
        <taxon>Actinomycetes</taxon>
        <taxon>Streptosporangiales</taxon>
        <taxon>Streptosporangiaceae</taxon>
        <taxon>Nonomuraea</taxon>
    </lineage>
</organism>
<dbReference type="Gene3D" id="3.40.50.620">
    <property type="entry name" value="HUPs"/>
    <property type="match status" value="2"/>
</dbReference>
<dbReference type="SUPFAM" id="SSF52402">
    <property type="entry name" value="Adenine nucleotide alpha hydrolases-like"/>
    <property type="match status" value="2"/>
</dbReference>
<feature type="domain" description="UspA" evidence="2">
    <location>
        <begin position="1"/>
        <end position="138"/>
    </location>
</feature>
<dbReference type="PRINTS" id="PR01438">
    <property type="entry name" value="UNVRSLSTRESS"/>
</dbReference>
<evidence type="ECO:0000256" key="1">
    <source>
        <dbReference type="ARBA" id="ARBA00008791"/>
    </source>
</evidence>
<dbReference type="EMBL" id="JACDUR010000001">
    <property type="protein sequence ID" value="MBA2890016.1"/>
    <property type="molecule type" value="Genomic_DNA"/>
</dbReference>
<gene>
    <name evidence="3" type="ORF">HNR30_001351</name>
</gene>
<dbReference type="InterPro" id="IPR006015">
    <property type="entry name" value="Universal_stress_UspA"/>
</dbReference>
<sequence length="289" mass="30179">MTEPIVACVDGSRSAMSAALWAADDAALSGRPLRLVHVAEPLLQGVTATVVRDGTAYSEWGAALLDEAVTLVRSRHDGLAITTELLHGDVAPSLSEEATRAAALVVGSRGLGGFTGLVLGSVGVKLAGHVDVPVIVVRGPHVLLHREIVVGVDMSEASRAALDYAFAMAERRGCALRVIRTWYVPPSKYELALQLYGEQVAETEGKMLHEMLGPWREAHPGVPVTASMIYGHPVGALCDASAHADLVVVGSRGRGTIGSALLGSVSHGVLHHASCPVAVVSAHRRPASR</sequence>
<dbReference type="RefSeq" id="WP_181608746.1">
    <property type="nucleotide sequence ID" value="NZ_BAABAM010000001.1"/>
</dbReference>
<evidence type="ECO:0000313" key="3">
    <source>
        <dbReference type="EMBL" id="MBA2890016.1"/>
    </source>
</evidence>
<dbReference type="PANTHER" id="PTHR46268:SF6">
    <property type="entry name" value="UNIVERSAL STRESS PROTEIN UP12"/>
    <property type="match status" value="1"/>
</dbReference>
<comment type="similarity">
    <text evidence="1">Belongs to the universal stress protein A family.</text>
</comment>
<name>A0A7W0CF44_9ACTN</name>
<keyword evidence="4" id="KW-1185">Reference proteome</keyword>
<dbReference type="InterPro" id="IPR006016">
    <property type="entry name" value="UspA"/>
</dbReference>
<dbReference type="Proteomes" id="UP000530928">
    <property type="component" value="Unassembled WGS sequence"/>
</dbReference>